<feature type="transmembrane region" description="Helical" evidence="1">
    <location>
        <begin position="66"/>
        <end position="88"/>
    </location>
</feature>
<evidence type="ECO:0000313" key="3">
    <source>
        <dbReference type="Proteomes" id="UP001589818"/>
    </source>
</evidence>
<name>A0ABV6JCJ7_9BACL</name>
<protein>
    <recommendedName>
        <fullName evidence="4">Transposase</fullName>
    </recommendedName>
</protein>
<keyword evidence="1" id="KW-0472">Membrane</keyword>
<dbReference type="Proteomes" id="UP001589818">
    <property type="component" value="Unassembled WGS sequence"/>
</dbReference>
<accession>A0ABV6JCJ7</accession>
<feature type="transmembrane region" description="Helical" evidence="1">
    <location>
        <begin position="35"/>
        <end position="54"/>
    </location>
</feature>
<gene>
    <name evidence="2" type="ORF">ACFFJ8_13275</name>
</gene>
<evidence type="ECO:0000256" key="1">
    <source>
        <dbReference type="SAM" id="Phobius"/>
    </source>
</evidence>
<keyword evidence="1" id="KW-1133">Transmembrane helix</keyword>
<sequence>MTVFLVAGLLVGSGFMYWLRGIGRPWQLIVDGVGLVAYCGFAVEISRTVIRVLVDDTVFMTQVHEVLLSTVFLLSGAYIGMYGLCRLYESMRYGRTM</sequence>
<keyword evidence="1" id="KW-0812">Transmembrane</keyword>
<feature type="transmembrane region" description="Helical" evidence="1">
    <location>
        <begin position="6"/>
        <end position="23"/>
    </location>
</feature>
<dbReference type="RefSeq" id="WP_204819442.1">
    <property type="nucleotide sequence ID" value="NZ_JANHOF010000003.1"/>
</dbReference>
<keyword evidence="3" id="KW-1185">Reference proteome</keyword>
<organism evidence="2 3">
    <name type="scientific">Paenibacillus mendelii</name>
    <dbReference type="NCBI Taxonomy" id="206163"/>
    <lineage>
        <taxon>Bacteria</taxon>
        <taxon>Bacillati</taxon>
        <taxon>Bacillota</taxon>
        <taxon>Bacilli</taxon>
        <taxon>Bacillales</taxon>
        <taxon>Paenibacillaceae</taxon>
        <taxon>Paenibacillus</taxon>
    </lineage>
</organism>
<evidence type="ECO:0008006" key="4">
    <source>
        <dbReference type="Google" id="ProtNLM"/>
    </source>
</evidence>
<proteinExistence type="predicted"/>
<reference evidence="2 3" key="1">
    <citation type="submission" date="2024-09" db="EMBL/GenBank/DDBJ databases">
        <authorList>
            <person name="Sun Q."/>
            <person name="Mori K."/>
        </authorList>
    </citation>
    <scope>NUCLEOTIDE SEQUENCE [LARGE SCALE GENOMIC DNA]</scope>
    <source>
        <strain evidence="2 3">CCM 4839</strain>
    </source>
</reference>
<evidence type="ECO:0000313" key="2">
    <source>
        <dbReference type="EMBL" id="MFC0392338.1"/>
    </source>
</evidence>
<dbReference type="EMBL" id="JBHLVF010000017">
    <property type="protein sequence ID" value="MFC0392338.1"/>
    <property type="molecule type" value="Genomic_DNA"/>
</dbReference>
<comment type="caution">
    <text evidence="2">The sequence shown here is derived from an EMBL/GenBank/DDBJ whole genome shotgun (WGS) entry which is preliminary data.</text>
</comment>